<protein>
    <submittedName>
        <fullName evidence="3">Uncharacterized protein</fullName>
    </submittedName>
</protein>
<feature type="compositionally biased region" description="Pro residues" evidence="1">
    <location>
        <begin position="207"/>
        <end position="219"/>
    </location>
</feature>
<evidence type="ECO:0000313" key="4">
    <source>
        <dbReference type="Proteomes" id="UP000740727"/>
    </source>
</evidence>
<dbReference type="Proteomes" id="UP000740727">
    <property type="component" value="Unassembled WGS sequence"/>
</dbReference>
<organism evidence="3 4">
    <name type="scientific">Candidatus Fonsibacter lacus</name>
    <dbReference type="NCBI Taxonomy" id="2576439"/>
    <lineage>
        <taxon>Bacteria</taxon>
        <taxon>Pseudomonadati</taxon>
        <taxon>Pseudomonadota</taxon>
        <taxon>Alphaproteobacteria</taxon>
        <taxon>Candidatus Pelagibacterales</taxon>
        <taxon>Candidatus Pelagibacterales incertae sedis</taxon>
        <taxon>Candidatus Fonsibacter</taxon>
    </lineage>
</organism>
<feature type="chain" id="PRO_5036983016" evidence="2">
    <location>
        <begin position="30"/>
        <end position="235"/>
    </location>
</feature>
<dbReference type="AlphaFoldDB" id="A0A965GC65"/>
<feature type="region of interest" description="Disordered" evidence="1">
    <location>
        <begin position="29"/>
        <end position="79"/>
    </location>
</feature>
<feature type="compositionally biased region" description="Low complexity" evidence="1">
    <location>
        <begin position="220"/>
        <end position="235"/>
    </location>
</feature>
<dbReference type="EMBL" id="RFXN01000024">
    <property type="protein sequence ID" value="NBR93779.1"/>
    <property type="molecule type" value="Genomic_DNA"/>
</dbReference>
<sequence length="235" mass="25316">MNTSQKRWGVILALTMLLSATHTSFALHAAAASKPTPKPTKKSEVKKKPVKKKPAKKNVVKKPRKISKPLPSPSPKWPPKGFKKAGDVYISTPKSEKELVGVLSANNVLLNVFKACERQVCAAIYVASAQKCKWWEVQSIVIGKYADVLGNLQTFAKGSKAKEVKTIILISKEPVEDYAEILNMKAFCRNDNVIGKIPRNTFTPNPDIAPTPTSSPAPTPVAAASATPTTTAAAS</sequence>
<comment type="caution">
    <text evidence="3">The sequence shown here is derived from an EMBL/GenBank/DDBJ whole genome shotgun (WGS) entry which is preliminary data.</text>
</comment>
<keyword evidence="2" id="KW-0732">Signal</keyword>
<feature type="signal peptide" evidence="2">
    <location>
        <begin position="1"/>
        <end position="29"/>
    </location>
</feature>
<gene>
    <name evidence="3" type="ORF">EBT44_02900</name>
</gene>
<feature type="region of interest" description="Disordered" evidence="1">
    <location>
        <begin position="201"/>
        <end position="235"/>
    </location>
</feature>
<name>A0A965GC65_9PROT</name>
<evidence type="ECO:0000313" key="3">
    <source>
        <dbReference type="EMBL" id="NBR93779.1"/>
    </source>
</evidence>
<evidence type="ECO:0000256" key="2">
    <source>
        <dbReference type="SAM" id="SignalP"/>
    </source>
</evidence>
<evidence type="ECO:0000256" key="1">
    <source>
        <dbReference type="SAM" id="MobiDB-lite"/>
    </source>
</evidence>
<feature type="compositionally biased region" description="Basic residues" evidence="1">
    <location>
        <begin position="48"/>
        <end position="67"/>
    </location>
</feature>
<accession>A0A965GC65</accession>
<proteinExistence type="predicted"/>
<reference evidence="3" key="1">
    <citation type="submission" date="2018-10" db="EMBL/GenBank/DDBJ databases">
        <title>Iterative Subtractive Binning of Freshwater Chronoseries Metagenomes Recovers Nearly Complete Genomes from over Four Hundred Novel Species.</title>
        <authorList>
            <person name="Rodriguez-R L.M."/>
            <person name="Tsementzi D."/>
            <person name="Luo C."/>
            <person name="Konstantinidis K.T."/>
        </authorList>
    </citation>
    <scope>NUCLEOTIDE SEQUENCE</scope>
    <source>
        <strain evidence="3">WB5_2A_028</strain>
    </source>
</reference>